<protein>
    <submittedName>
        <fullName evidence="1">Uncharacterized protein</fullName>
    </submittedName>
</protein>
<dbReference type="AlphaFoldDB" id="A0A8T2V631"/>
<dbReference type="EMBL" id="CM035408">
    <property type="protein sequence ID" value="KAH7442670.1"/>
    <property type="molecule type" value="Genomic_DNA"/>
</dbReference>
<accession>A0A8T2V631</accession>
<gene>
    <name evidence="1" type="ORF">KP509_03G098500</name>
</gene>
<organism evidence="1 2">
    <name type="scientific">Ceratopteris richardii</name>
    <name type="common">Triangle waterfern</name>
    <dbReference type="NCBI Taxonomy" id="49495"/>
    <lineage>
        <taxon>Eukaryota</taxon>
        <taxon>Viridiplantae</taxon>
        <taxon>Streptophyta</taxon>
        <taxon>Embryophyta</taxon>
        <taxon>Tracheophyta</taxon>
        <taxon>Polypodiopsida</taxon>
        <taxon>Polypodiidae</taxon>
        <taxon>Polypodiales</taxon>
        <taxon>Pteridineae</taxon>
        <taxon>Pteridaceae</taxon>
        <taxon>Parkerioideae</taxon>
        <taxon>Ceratopteris</taxon>
    </lineage>
</organism>
<sequence length="198" mass="22734">MFPESSFPNLICSDSCRMEDDQRQVLHRAAADGDAKEIEEIEVFPSMEGDRRGPLFRAAADEDVNKINDIQLTQLHVESLRITDANDRTILHCADQYACNAKMVANLRIRMEIQFFMLPLSMETQRCLNPLTKPMLMGAAKRSRMHALLHDERDFFDKLVAPHYVKITSSSIVKALILELIDKPEIQERFALFESKHT</sequence>
<name>A0A8T2V631_CERRI</name>
<dbReference type="Proteomes" id="UP000825935">
    <property type="component" value="Chromosome 3"/>
</dbReference>
<evidence type="ECO:0000313" key="2">
    <source>
        <dbReference type="Proteomes" id="UP000825935"/>
    </source>
</evidence>
<dbReference type="OrthoDB" id="10625215at2759"/>
<proteinExistence type="predicted"/>
<reference evidence="1" key="1">
    <citation type="submission" date="2021-08" db="EMBL/GenBank/DDBJ databases">
        <title>WGS assembly of Ceratopteris richardii.</title>
        <authorList>
            <person name="Marchant D.B."/>
            <person name="Chen G."/>
            <person name="Jenkins J."/>
            <person name="Shu S."/>
            <person name="Leebens-Mack J."/>
            <person name="Grimwood J."/>
            <person name="Schmutz J."/>
            <person name="Soltis P."/>
            <person name="Soltis D."/>
            <person name="Chen Z.-H."/>
        </authorList>
    </citation>
    <scope>NUCLEOTIDE SEQUENCE</scope>
    <source>
        <strain evidence="1">Whitten #5841</strain>
        <tissue evidence="1">Leaf</tissue>
    </source>
</reference>
<comment type="caution">
    <text evidence="1">The sequence shown here is derived from an EMBL/GenBank/DDBJ whole genome shotgun (WGS) entry which is preliminary data.</text>
</comment>
<evidence type="ECO:0000313" key="1">
    <source>
        <dbReference type="EMBL" id="KAH7442670.1"/>
    </source>
</evidence>
<keyword evidence="2" id="KW-1185">Reference proteome</keyword>